<evidence type="ECO:0000313" key="2">
    <source>
        <dbReference type="EMBL" id="KAA1419377.1"/>
    </source>
</evidence>
<keyword evidence="1" id="KW-1133">Transmembrane helix</keyword>
<proteinExistence type="predicted"/>
<protein>
    <submittedName>
        <fullName evidence="2">Uncharacterized protein</fullName>
    </submittedName>
</protein>
<reference evidence="2 3" key="1">
    <citation type="submission" date="2019-09" db="EMBL/GenBank/DDBJ databases">
        <title>Nocardioides panacisoli sp. nov., isolated from the soil of a ginseng field.</title>
        <authorList>
            <person name="Cho C."/>
        </authorList>
    </citation>
    <scope>NUCLEOTIDE SEQUENCE [LARGE SCALE GENOMIC DNA]</scope>
    <source>
        <strain evidence="2 3">BN130099</strain>
    </source>
</reference>
<keyword evidence="3" id="KW-1185">Reference proteome</keyword>
<feature type="transmembrane region" description="Helical" evidence="1">
    <location>
        <begin position="115"/>
        <end position="135"/>
    </location>
</feature>
<dbReference type="Proteomes" id="UP000325003">
    <property type="component" value="Unassembled WGS sequence"/>
</dbReference>
<dbReference type="AlphaFoldDB" id="A0A5B1LIG5"/>
<keyword evidence="1" id="KW-0472">Membrane</keyword>
<evidence type="ECO:0000256" key="1">
    <source>
        <dbReference type="SAM" id="Phobius"/>
    </source>
</evidence>
<dbReference type="EMBL" id="VUJV01000003">
    <property type="protein sequence ID" value="KAA1419377.1"/>
    <property type="molecule type" value="Genomic_DNA"/>
</dbReference>
<comment type="caution">
    <text evidence="2">The sequence shown here is derived from an EMBL/GenBank/DDBJ whole genome shotgun (WGS) entry which is preliminary data.</text>
</comment>
<evidence type="ECO:0000313" key="3">
    <source>
        <dbReference type="Proteomes" id="UP000325003"/>
    </source>
</evidence>
<reference evidence="2 3" key="2">
    <citation type="submission" date="2019-09" db="EMBL/GenBank/DDBJ databases">
        <authorList>
            <person name="Jin C."/>
        </authorList>
    </citation>
    <scope>NUCLEOTIDE SEQUENCE [LARGE SCALE GENOMIC DNA]</scope>
    <source>
        <strain evidence="2 3">BN130099</strain>
    </source>
</reference>
<accession>A0A5B1LIG5</accession>
<dbReference type="RefSeq" id="WP_149728711.1">
    <property type="nucleotide sequence ID" value="NZ_VUJV01000003.1"/>
</dbReference>
<gene>
    <name evidence="2" type="ORF">F0U44_13145</name>
</gene>
<organism evidence="2 3">
    <name type="scientific">Nocardioides humilatus</name>
    <dbReference type="NCBI Taxonomy" id="2607660"/>
    <lineage>
        <taxon>Bacteria</taxon>
        <taxon>Bacillati</taxon>
        <taxon>Actinomycetota</taxon>
        <taxon>Actinomycetes</taxon>
        <taxon>Propionibacteriales</taxon>
        <taxon>Nocardioidaceae</taxon>
        <taxon>Nocardioides</taxon>
    </lineage>
</organism>
<sequence length="138" mass="15212">MDGNVLRVMRRRPSARTWLTLVHHALQFDDLACAAGIEPLGDGWVEIDADQAEEHLAHILSHDLVHDRELLPQQSARWFAEDFIKTLGANGARFATNISGCLADATYSWRPATRFAVDAGVVILAATGSAIYWVADED</sequence>
<name>A0A5B1LIG5_9ACTN</name>
<keyword evidence="1" id="KW-0812">Transmembrane</keyword>